<accession>A0A2W1JM54</accession>
<dbReference type="Pfam" id="PF05534">
    <property type="entry name" value="HicB"/>
    <property type="match status" value="1"/>
</dbReference>
<dbReference type="GO" id="GO:0006355">
    <property type="term" value="P:regulation of DNA-templated transcription"/>
    <property type="evidence" value="ECO:0007669"/>
    <property type="project" value="InterPro"/>
</dbReference>
<evidence type="ECO:0000313" key="2">
    <source>
        <dbReference type="Proteomes" id="UP000248857"/>
    </source>
</evidence>
<comment type="caution">
    <text evidence="1">The sequence shown here is derived from an EMBL/GenBank/DDBJ whole genome shotgun (WGS) entry which is preliminary data.</text>
</comment>
<dbReference type="AlphaFoldDB" id="A0A2W1JM54"/>
<dbReference type="InterPro" id="IPR013321">
    <property type="entry name" value="Arc_rbn_hlx_hlx"/>
</dbReference>
<evidence type="ECO:0000313" key="1">
    <source>
        <dbReference type="EMBL" id="PZD74398.1"/>
    </source>
</evidence>
<dbReference type="EMBL" id="PQWO01000003">
    <property type="protein sequence ID" value="PZD74398.1"/>
    <property type="molecule type" value="Genomic_DNA"/>
</dbReference>
<reference evidence="1 2" key="1">
    <citation type="journal article" date="2018" name="Sci. Rep.">
        <title>A novel species of the marine cyanobacterium Acaryochloris with a unique pigment content and lifestyle.</title>
        <authorList>
            <person name="Partensky F."/>
            <person name="Six C."/>
            <person name="Ratin M."/>
            <person name="Garczarek L."/>
            <person name="Vaulot D."/>
            <person name="Probert I."/>
            <person name="Calteau A."/>
            <person name="Gourvil P."/>
            <person name="Marie D."/>
            <person name="Grebert T."/>
            <person name="Bouchier C."/>
            <person name="Le Panse S."/>
            <person name="Gachenot M."/>
            <person name="Rodriguez F."/>
            <person name="Garrido J.L."/>
        </authorList>
    </citation>
    <scope>NUCLEOTIDE SEQUENCE [LARGE SCALE GENOMIC DNA]</scope>
    <source>
        <strain evidence="1 2">RCC1774</strain>
    </source>
</reference>
<dbReference type="InterPro" id="IPR008651">
    <property type="entry name" value="Uncharacterised_HicB"/>
</dbReference>
<organism evidence="1 2">
    <name type="scientific">Acaryochloris thomasi RCC1774</name>
    <dbReference type="NCBI Taxonomy" id="1764569"/>
    <lineage>
        <taxon>Bacteria</taxon>
        <taxon>Bacillati</taxon>
        <taxon>Cyanobacteriota</taxon>
        <taxon>Cyanophyceae</taxon>
        <taxon>Acaryochloridales</taxon>
        <taxon>Acaryochloridaceae</taxon>
        <taxon>Acaryochloris</taxon>
        <taxon>Acaryochloris thomasi</taxon>
    </lineage>
</organism>
<proteinExistence type="predicted"/>
<dbReference type="InterPro" id="IPR035069">
    <property type="entry name" value="TTHA1013/TTHA0281-like"/>
</dbReference>
<dbReference type="RefSeq" id="WP_110985248.1">
    <property type="nucleotide sequence ID" value="NZ_CAWNWM010000003.1"/>
</dbReference>
<dbReference type="SUPFAM" id="SSF47598">
    <property type="entry name" value="Ribbon-helix-helix"/>
    <property type="match status" value="1"/>
</dbReference>
<gene>
    <name evidence="1" type="ORF">C1752_01273</name>
</gene>
<protein>
    <submittedName>
        <fullName evidence="1">Uncharacterized protein</fullName>
    </submittedName>
</protein>
<dbReference type="InterPro" id="IPR010985">
    <property type="entry name" value="Ribbon_hlx_hlx"/>
</dbReference>
<dbReference type="Gene3D" id="1.10.1220.10">
    <property type="entry name" value="Met repressor-like"/>
    <property type="match status" value="1"/>
</dbReference>
<dbReference type="SUPFAM" id="SSF143100">
    <property type="entry name" value="TTHA1013/TTHA0281-like"/>
    <property type="match status" value="1"/>
</dbReference>
<dbReference type="OrthoDB" id="9793107at2"/>
<keyword evidence="2" id="KW-1185">Reference proteome</keyword>
<name>A0A2W1JM54_9CYAN</name>
<dbReference type="Proteomes" id="UP000248857">
    <property type="component" value="Unassembled WGS sequence"/>
</dbReference>
<sequence>MKYRGYEVTVEFDAEDRIFFGRVVGTRDVIVFDGQTVDELESSFQAVIDEYLEDCQRVGKDPDKPCSGRFNLRIPPELHRKAVQKAQIKGVSLNTLVEQVLSQSL</sequence>